<accession>A0A225M6N5</accession>
<evidence type="ECO:0000256" key="7">
    <source>
        <dbReference type="ARBA" id="ARBA00022840"/>
    </source>
</evidence>
<dbReference type="NCBIfam" id="TIGR00414">
    <property type="entry name" value="serS"/>
    <property type="match status" value="1"/>
</dbReference>
<dbReference type="PIRSF" id="PIRSF001529">
    <property type="entry name" value="Ser-tRNA-synth_IIa"/>
    <property type="match status" value="1"/>
</dbReference>
<keyword evidence="8 12" id="KW-0648">Protein biosynthesis</keyword>
<dbReference type="Pfam" id="PF02403">
    <property type="entry name" value="Seryl_tRNA_N"/>
    <property type="match status" value="1"/>
</dbReference>
<dbReference type="AlphaFoldDB" id="A0A225M6N5"/>
<evidence type="ECO:0000259" key="15">
    <source>
        <dbReference type="PROSITE" id="PS50862"/>
    </source>
</evidence>
<dbReference type="PANTHER" id="PTHR43697">
    <property type="entry name" value="SERYL-TRNA SYNTHETASE"/>
    <property type="match status" value="1"/>
</dbReference>
<dbReference type="SUPFAM" id="SSF46589">
    <property type="entry name" value="tRNA-binding arm"/>
    <property type="match status" value="1"/>
</dbReference>
<dbReference type="InterPro" id="IPR042103">
    <property type="entry name" value="SerRS_1_N_sf"/>
</dbReference>
<feature type="binding site" evidence="13">
    <location>
        <position position="288"/>
    </location>
    <ligand>
        <name>L-serine</name>
        <dbReference type="ChEBI" id="CHEBI:33384"/>
    </ligand>
</feature>
<dbReference type="InterPro" id="IPR045864">
    <property type="entry name" value="aa-tRNA-synth_II/BPL/LPL"/>
</dbReference>
<keyword evidence="7 12" id="KW-0067">ATP-binding</keyword>
<dbReference type="InterPro" id="IPR002314">
    <property type="entry name" value="aa-tRNA-synt_IIb"/>
</dbReference>
<dbReference type="HAMAP" id="MF_00176">
    <property type="entry name" value="Ser_tRNA_synth_type1"/>
    <property type="match status" value="1"/>
</dbReference>
<dbReference type="EMBL" id="NJIH01000010">
    <property type="protein sequence ID" value="OWT56786.1"/>
    <property type="molecule type" value="Genomic_DNA"/>
</dbReference>
<evidence type="ECO:0000256" key="9">
    <source>
        <dbReference type="ARBA" id="ARBA00023146"/>
    </source>
</evidence>
<evidence type="ECO:0000256" key="12">
    <source>
        <dbReference type="HAMAP-Rule" id="MF_00176"/>
    </source>
</evidence>
<keyword evidence="5 12" id="KW-0436">Ligase</keyword>
<dbReference type="InterPro" id="IPR033729">
    <property type="entry name" value="SerRS_core"/>
</dbReference>
<evidence type="ECO:0000256" key="3">
    <source>
        <dbReference type="ARBA" id="ARBA00010728"/>
    </source>
</evidence>
<gene>
    <name evidence="12" type="primary">serS</name>
    <name evidence="16" type="ORF">CEY11_18005</name>
</gene>
<evidence type="ECO:0000256" key="10">
    <source>
        <dbReference type="ARBA" id="ARBA00047929"/>
    </source>
</evidence>
<protein>
    <recommendedName>
        <fullName evidence="12">Serine--tRNA ligase</fullName>
        <ecNumber evidence="12">6.1.1.11</ecNumber>
    </recommendedName>
    <alternativeName>
        <fullName evidence="12">Seryl-tRNA synthetase</fullName>
        <shortName evidence="12">SerRS</shortName>
    </alternativeName>
    <alternativeName>
        <fullName evidence="12">Seryl-tRNA(Ser/Sec) synthetase</fullName>
    </alternativeName>
</protein>
<dbReference type="PROSITE" id="PS50862">
    <property type="entry name" value="AA_TRNA_LIGASE_II"/>
    <property type="match status" value="1"/>
</dbReference>
<feature type="binding site" evidence="12">
    <location>
        <begin position="257"/>
        <end position="259"/>
    </location>
    <ligand>
        <name>L-serine</name>
        <dbReference type="ChEBI" id="CHEBI:33384"/>
    </ligand>
</feature>
<evidence type="ECO:0000256" key="14">
    <source>
        <dbReference type="PIRSR" id="PIRSR001529-2"/>
    </source>
</evidence>
<feature type="binding site" evidence="12 14">
    <location>
        <begin position="288"/>
        <end position="290"/>
    </location>
    <ligand>
        <name>ATP</name>
        <dbReference type="ChEBI" id="CHEBI:30616"/>
    </ligand>
</feature>
<evidence type="ECO:0000256" key="4">
    <source>
        <dbReference type="ARBA" id="ARBA00022490"/>
    </source>
</evidence>
<comment type="function">
    <text evidence="12">Catalyzes the attachment of serine to tRNA(Ser). Is also able to aminoacylate tRNA(Sec) with serine, to form the misacylated tRNA L-seryl-tRNA(Sec), which will be further converted into selenocysteinyl-tRNA(Sec).</text>
</comment>
<feature type="binding site" evidence="12 14">
    <location>
        <begin position="375"/>
        <end position="378"/>
    </location>
    <ligand>
        <name>ATP</name>
        <dbReference type="ChEBI" id="CHEBI:30616"/>
    </ligand>
</feature>
<dbReference type="Proteomes" id="UP000214603">
    <property type="component" value="Unassembled WGS sequence"/>
</dbReference>
<comment type="caution">
    <text evidence="16">The sequence shown here is derived from an EMBL/GenBank/DDBJ whole genome shotgun (WGS) entry which is preliminary data.</text>
</comment>
<dbReference type="GO" id="GO:0005737">
    <property type="term" value="C:cytoplasm"/>
    <property type="evidence" value="ECO:0007669"/>
    <property type="project" value="UniProtKB-SubCell"/>
</dbReference>
<dbReference type="GO" id="GO:0004828">
    <property type="term" value="F:serine-tRNA ligase activity"/>
    <property type="evidence" value="ECO:0007669"/>
    <property type="project" value="UniProtKB-UniRule"/>
</dbReference>
<dbReference type="GO" id="GO:0006434">
    <property type="term" value="P:seryl-tRNA aminoacylation"/>
    <property type="evidence" value="ECO:0007669"/>
    <property type="project" value="UniProtKB-UniRule"/>
</dbReference>
<feature type="binding site" evidence="12">
    <location>
        <position position="410"/>
    </location>
    <ligand>
        <name>L-serine</name>
        <dbReference type="ChEBI" id="CHEBI:33384"/>
    </ligand>
</feature>
<dbReference type="InterPro" id="IPR010978">
    <property type="entry name" value="tRNA-bd_arm"/>
</dbReference>
<feature type="binding site" evidence="13">
    <location>
        <position position="257"/>
    </location>
    <ligand>
        <name>L-serine</name>
        <dbReference type="ChEBI" id="CHEBI:33384"/>
    </ligand>
</feature>
<feature type="binding site" evidence="12 13">
    <location>
        <position position="311"/>
    </location>
    <ligand>
        <name>L-serine</name>
        <dbReference type="ChEBI" id="CHEBI:33384"/>
    </ligand>
</feature>
<comment type="subunit">
    <text evidence="12">Homodimer. The tRNA molecule binds across the dimer.</text>
</comment>
<comment type="domain">
    <text evidence="12">Consists of two distinct domains, a catalytic core and a N-terminal extension that is involved in tRNA binding.</text>
</comment>
<comment type="subcellular location">
    <subcellularLocation>
        <location evidence="1 12">Cytoplasm</location>
    </subcellularLocation>
</comment>
<comment type="caution">
    <text evidence="12">Lacks conserved residue(s) required for the propagation of feature annotation.</text>
</comment>
<dbReference type="CDD" id="cd00770">
    <property type="entry name" value="SerRS_core"/>
    <property type="match status" value="1"/>
</dbReference>
<evidence type="ECO:0000256" key="1">
    <source>
        <dbReference type="ARBA" id="ARBA00004496"/>
    </source>
</evidence>
<dbReference type="PANTHER" id="PTHR43697:SF1">
    <property type="entry name" value="SERINE--TRNA LIGASE"/>
    <property type="match status" value="1"/>
</dbReference>
<evidence type="ECO:0000256" key="8">
    <source>
        <dbReference type="ARBA" id="ARBA00022917"/>
    </source>
</evidence>
<dbReference type="PRINTS" id="PR00981">
    <property type="entry name" value="TRNASYNTHSER"/>
</dbReference>
<dbReference type="SUPFAM" id="SSF55681">
    <property type="entry name" value="Class II aaRS and biotin synthetases"/>
    <property type="match status" value="1"/>
</dbReference>
<reference evidence="17" key="1">
    <citation type="submission" date="2017-06" db="EMBL/GenBank/DDBJ databases">
        <title>Herbaspirillum phytohormonus sp. nov., isolated from the root nodule of Robinia pseudoacacia in lead-zinc mine.</title>
        <authorList>
            <person name="Fan M."/>
            <person name="Lin Y."/>
        </authorList>
    </citation>
    <scope>NUCLEOTIDE SEQUENCE [LARGE SCALE GENOMIC DNA]</scope>
    <source>
        <strain evidence="17">SC-089</strain>
    </source>
</reference>
<dbReference type="InterPro" id="IPR006195">
    <property type="entry name" value="aa-tRNA-synth_II"/>
</dbReference>
<evidence type="ECO:0000313" key="17">
    <source>
        <dbReference type="Proteomes" id="UP000214603"/>
    </source>
</evidence>
<evidence type="ECO:0000256" key="13">
    <source>
        <dbReference type="PIRSR" id="PIRSR001529-1"/>
    </source>
</evidence>
<dbReference type="EC" id="6.1.1.11" evidence="12"/>
<feature type="binding site" evidence="13">
    <location>
        <position position="408"/>
    </location>
    <ligand>
        <name>L-serine</name>
        <dbReference type="ChEBI" id="CHEBI:33384"/>
    </ligand>
</feature>
<dbReference type="GO" id="GO:0005524">
    <property type="term" value="F:ATP binding"/>
    <property type="evidence" value="ECO:0007669"/>
    <property type="project" value="UniProtKB-UniRule"/>
</dbReference>
<name>A0A225M6N5_9BURK</name>
<dbReference type="RefSeq" id="WP_088604793.1">
    <property type="nucleotide sequence ID" value="NZ_NJIH01000010.1"/>
</dbReference>
<evidence type="ECO:0000256" key="5">
    <source>
        <dbReference type="ARBA" id="ARBA00022598"/>
    </source>
</evidence>
<organism evidence="16 17">
    <name type="scientific">Candidimonas nitroreducens</name>
    <dbReference type="NCBI Taxonomy" id="683354"/>
    <lineage>
        <taxon>Bacteria</taxon>
        <taxon>Pseudomonadati</taxon>
        <taxon>Pseudomonadota</taxon>
        <taxon>Betaproteobacteria</taxon>
        <taxon>Burkholderiales</taxon>
        <taxon>Alcaligenaceae</taxon>
        <taxon>Candidimonas</taxon>
    </lineage>
</organism>
<proteinExistence type="inferred from homology"/>
<dbReference type="Pfam" id="PF00587">
    <property type="entry name" value="tRNA-synt_2b"/>
    <property type="match status" value="1"/>
</dbReference>
<keyword evidence="17" id="KW-1185">Reference proteome</keyword>
<dbReference type="GO" id="GO:0016260">
    <property type="term" value="P:selenocysteine biosynthetic process"/>
    <property type="evidence" value="ECO:0007669"/>
    <property type="project" value="UniProtKB-UniRule"/>
</dbReference>
<dbReference type="Gene3D" id="3.30.930.10">
    <property type="entry name" value="Bira Bifunctional Protein, Domain 2"/>
    <property type="match status" value="1"/>
</dbReference>
<comment type="catalytic activity">
    <reaction evidence="10 12">
        <text>tRNA(Sec) + L-serine + ATP = L-seryl-tRNA(Sec) + AMP + diphosphate + H(+)</text>
        <dbReference type="Rhea" id="RHEA:42580"/>
        <dbReference type="Rhea" id="RHEA-COMP:9742"/>
        <dbReference type="Rhea" id="RHEA-COMP:10128"/>
        <dbReference type="ChEBI" id="CHEBI:15378"/>
        <dbReference type="ChEBI" id="CHEBI:30616"/>
        <dbReference type="ChEBI" id="CHEBI:33019"/>
        <dbReference type="ChEBI" id="CHEBI:33384"/>
        <dbReference type="ChEBI" id="CHEBI:78442"/>
        <dbReference type="ChEBI" id="CHEBI:78533"/>
        <dbReference type="ChEBI" id="CHEBI:456215"/>
        <dbReference type="EC" id="6.1.1.11"/>
    </reaction>
</comment>
<dbReference type="OrthoDB" id="9804647at2"/>
<comment type="pathway">
    <text evidence="2 12">Aminoacyl-tRNA biosynthesis; selenocysteinyl-tRNA(Sec) biosynthesis; L-seryl-tRNA(Sec) from L-serine and tRNA(Sec): step 1/1.</text>
</comment>
<evidence type="ECO:0000256" key="6">
    <source>
        <dbReference type="ARBA" id="ARBA00022741"/>
    </source>
</evidence>
<keyword evidence="4 12" id="KW-0963">Cytoplasm</keyword>
<dbReference type="InterPro" id="IPR015866">
    <property type="entry name" value="Ser-tRNA-synth_1_N"/>
</dbReference>
<keyword evidence="6 12" id="KW-0547">Nucleotide-binding</keyword>
<sequence>MLDPNQLRKDLPTVVERLALRGLEFDTERFNRLEARRKAVQVETETLQARRNAVSKLIGQLKSKGEDASKELAESQAIPARLRELESELAGVQAELNDWLMTLPNLPHASVPAGKSSDDNVEVRRWIPPGVEVDGQGNPRPFPFETRDHVTLGEPLGLDFETARKLSGARFMMLRGPMARMHRALAQFMLDLQTGEHGYTECYTPYIVNGSTLFGTGQLPKFKDDMFWVTKGGQDQDPERDEQGNVVASEDLYLISTSEITLAGSVRDTIVPLQSLPLRLTAHTPCFRSEAGSGGRDVRGMIRQHQFDKVEMVQIVHPDTSYDTLEQMVGHAEAVLQKLRVPYRVVLLCSGDMGFGSAKTYDLEVWLPAQNTWREISSVSNCEAFQARRMQARYRPEKGKPEYLHTLNGSGLAVGRALVAVLENYQHADGSVGVPEVLRPYMGGAETL</sequence>
<keyword evidence="9 12" id="KW-0030">Aminoacyl-tRNA synthetase</keyword>
<dbReference type="UniPathway" id="UPA00906">
    <property type="reaction ID" value="UER00895"/>
</dbReference>
<comment type="catalytic activity">
    <reaction evidence="11 12">
        <text>tRNA(Ser) + L-serine + ATP = L-seryl-tRNA(Ser) + AMP + diphosphate + H(+)</text>
        <dbReference type="Rhea" id="RHEA:12292"/>
        <dbReference type="Rhea" id="RHEA-COMP:9669"/>
        <dbReference type="Rhea" id="RHEA-COMP:9703"/>
        <dbReference type="ChEBI" id="CHEBI:15378"/>
        <dbReference type="ChEBI" id="CHEBI:30616"/>
        <dbReference type="ChEBI" id="CHEBI:33019"/>
        <dbReference type="ChEBI" id="CHEBI:33384"/>
        <dbReference type="ChEBI" id="CHEBI:78442"/>
        <dbReference type="ChEBI" id="CHEBI:78533"/>
        <dbReference type="ChEBI" id="CHEBI:456215"/>
        <dbReference type="EC" id="6.1.1.11"/>
    </reaction>
</comment>
<evidence type="ECO:0000256" key="11">
    <source>
        <dbReference type="ARBA" id="ARBA00048823"/>
    </source>
</evidence>
<evidence type="ECO:0000256" key="2">
    <source>
        <dbReference type="ARBA" id="ARBA00005045"/>
    </source>
</evidence>
<evidence type="ECO:0000313" key="16">
    <source>
        <dbReference type="EMBL" id="OWT56786.1"/>
    </source>
</evidence>
<dbReference type="InterPro" id="IPR002317">
    <property type="entry name" value="Ser-tRNA-ligase_type_1"/>
</dbReference>
<comment type="similarity">
    <text evidence="3 12">Belongs to the class-II aminoacyl-tRNA synthetase family. Type-1 seryl-tRNA synthetase subfamily.</text>
</comment>
<feature type="domain" description="Aminoacyl-transfer RNA synthetases class-II family profile" evidence="15">
    <location>
        <begin position="148"/>
        <end position="435"/>
    </location>
</feature>
<dbReference type="Gene3D" id="1.10.287.40">
    <property type="entry name" value="Serine-tRNA synthetase, tRNA binding domain"/>
    <property type="match status" value="1"/>
</dbReference>